<feature type="coiled-coil region" evidence="1">
    <location>
        <begin position="112"/>
        <end position="164"/>
    </location>
</feature>
<dbReference type="AlphaFoldDB" id="V5GQJ2"/>
<accession>V5GQJ2</accession>
<sequence length="187" mass="21350">MLFVRVLDCLAHVLAQPGPAISFLFHPEVDLTEKVTRETRDNISCRIKRIVRKLRLFPDQCYELVLKNQQKDRASSDNVVRDVALNNIRNIVSNNVQLLIVDLSTYLGLDKLNEILAAVKESLESNKQYKKETMDKLREIDAGIKDINSRMAKLESINEVAEIKKYLLEVNAAIFKVKTLVNIISQA</sequence>
<keyword evidence="1" id="KW-0175">Coiled coil</keyword>
<evidence type="ECO:0000313" key="3">
    <source>
        <dbReference type="EMBL" id="JAB72680.1"/>
    </source>
</evidence>
<evidence type="ECO:0000256" key="1">
    <source>
        <dbReference type="SAM" id="Coils"/>
    </source>
</evidence>
<reference evidence="3" key="1">
    <citation type="journal article" date="2015" name="Sci. Rep.">
        <title>Tissue- and time-dependent transcription in Ixodes ricinus salivary glands and midguts when blood feeding on the vertebrate host.</title>
        <authorList>
            <person name="Kotsyfakis M."/>
            <person name="Schwarz A."/>
            <person name="Erhart J."/>
            <person name="Ribeiro J.M."/>
        </authorList>
    </citation>
    <scope>NUCLEOTIDE SEQUENCE</scope>
    <source>
        <tissue evidence="3">Salivary gland and midgut</tissue>
    </source>
</reference>
<feature type="chain" id="PRO_5012519960" evidence="2">
    <location>
        <begin position="16"/>
        <end position="187"/>
    </location>
</feature>
<name>V5GQJ2_IXORI</name>
<protein>
    <submittedName>
        <fullName evidence="3">Putative secreted protein</fullName>
    </submittedName>
</protein>
<feature type="signal peptide" evidence="2">
    <location>
        <begin position="1"/>
        <end position="15"/>
    </location>
</feature>
<organism evidence="3">
    <name type="scientific">Ixodes ricinus</name>
    <name type="common">Common tick</name>
    <name type="synonym">Acarus ricinus</name>
    <dbReference type="NCBI Taxonomy" id="34613"/>
    <lineage>
        <taxon>Eukaryota</taxon>
        <taxon>Metazoa</taxon>
        <taxon>Ecdysozoa</taxon>
        <taxon>Arthropoda</taxon>
        <taxon>Chelicerata</taxon>
        <taxon>Arachnida</taxon>
        <taxon>Acari</taxon>
        <taxon>Parasitiformes</taxon>
        <taxon>Ixodida</taxon>
        <taxon>Ixodoidea</taxon>
        <taxon>Ixodidae</taxon>
        <taxon>Ixodinae</taxon>
        <taxon>Ixodes</taxon>
    </lineage>
</organism>
<dbReference type="EMBL" id="GANP01011788">
    <property type="protein sequence ID" value="JAB72680.1"/>
    <property type="molecule type" value="mRNA"/>
</dbReference>
<proteinExistence type="evidence at transcript level"/>
<evidence type="ECO:0000256" key="2">
    <source>
        <dbReference type="SAM" id="SignalP"/>
    </source>
</evidence>
<keyword evidence="2" id="KW-0732">Signal</keyword>